<reference evidence="5 6" key="1">
    <citation type="journal article" date="2018" name="Mol. Biol. Evol.">
        <title>Broad Genomic Sampling Reveals a Smut Pathogenic Ancestry of the Fungal Clade Ustilaginomycotina.</title>
        <authorList>
            <person name="Kijpornyongpan T."/>
            <person name="Mondo S.J."/>
            <person name="Barry K."/>
            <person name="Sandor L."/>
            <person name="Lee J."/>
            <person name="Lipzen A."/>
            <person name="Pangilinan J."/>
            <person name="LaButti K."/>
            <person name="Hainaut M."/>
            <person name="Henrissat B."/>
            <person name="Grigoriev I.V."/>
            <person name="Spatafora J.W."/>
            <person name="Aime M.C."/>
        </authorList>
    </citation>
    <scope>NUCLEOTIDE SEQUENCE [LARGE SCALE GENOMIC DNA]</scope>
    <source>
        <strain evidence="5 6">MCA 4186</strain>
    </source>
</reference>
<feature type="chain" id="PRO_5016400965" description="Yeast cell wall synthesis Kre9/Knh1-like N-terminal domain-containing protein" evidence="3">
    <location>
        <begin position="20"/>
        <end position="211"/>
    </location>
</feature>
<evidence type="ECO:0000256" key="3">
    <source>
        <dbReference type="SAM" id="SignalP"/>
    </source>
</evidence>
<dbReference type="Proteomes" id="UP000245946">
    <property type="component" value="Unassembled WGS sequence"/>
</dbReference>
<dbReference type="STRING" id="58919.A0A316Z5L8"/>
<dbReference type="GO" id="GO:0006078">
    <property type="term" value="P:(1-&gt;6)-beta-D-glucan biosynthetic process"/>
    <property type="evidence" value="ECO:0007669"/>
    <property type="project" value="InterPro"/>
</dbReference>
<feature type="signal peptide" evidence="3">
    <location>
        <begin position="1"/>
        <end position="19"/>
    </location>
</feature>
<evidence type="ECO:0000313" key="5">
    <source>
        <dbReference type="EMBL" id="PWN96252.1"/>
    </source>
</evidence>
<protein>
    <recommendedName>
        <fullName evidence="4">Yeast cell wall synthesis Kre9/Knh1-like N-terminal domain-containing protein</fullName>
    </recommendedName>
</protein>
<proteinExistence type="predicted"/>
<organism evidence="5 6">
    <name type="scientific">Tilletiopsis washingtonensis</name>
    <dbReference type="NCBI Taxonomy" id="58919"/>
    <lineage>
        <taxon>Eukaryota</taxon>
        <taxon>Fungi</taxon>
        <taxon>Dikarya</taxon>
        <taxon>Basidiomycota</taxon>
        <taxon>Ustilaginomycotina</taxon>
        <taxon>Exobasidiomycetes</taxon>
        <taxon>Entylomatales</taxon>
        <taxon>Entylomatales incertae sedis</taxon>
        <taxon>Tilletiopsis</taxon>
    </lineage>
</organism>
<dbReference type="InterPro" id="IPR045328">
    <property type="entry name" value="Kre9/Knh1"/>
</dbReference>
<dbReference type="PANTHER" id="PTHR28154:SF1">
    <property type="entry name" value="CELL WALL SYNTHESIS PROTEIN KNH1-RELATED"/>
    <property type="match status" value="1"/>
</dbReference>
<dbReference type="AlphaFoldDB" id="A0A316Z5L8"/>
<feature type="region of interest" description="Disordered" evidence="2">
    <location>
        <begin position="149"/>
        <end position="189"/>
    </location>
</feature>
<dbReference type="PANTHER" id="PTHR28154">
    <property type="entry name" value="CELL WALL SYNTHESIS PROTEIN KNH1-RELATED"/>
    <property type="match status" value="1"/>
</dbReference>
<evidence type="ECO:0000256" key="2">
    <source>
        <dbReference type="SAM" id="MobiDB-lite"/>
    </source>
</evidence>
<keyword evidence="1 3" id="KW-0732">Signal</keyword>
<dbReference type="GeneID" id="37272991"/>
<dbReference type="Pfam" id="PF10342">
    <property type="entry name" value="Kre9_KNH"/>
    <property type="match status" value="1"/>
</dbReference>
<evidence type="ECO:0000256" key="1">
    <source>
        <dbReference type="ARBA" id="ARBA00022729"/>
    </source>
</evidence>
<dbReference type="InterPro" id="IPR018466">
    <property type="entry name" value="Kre9/Knh1-like_N"/>
</dbReference>
<gene>
    <name evidence="5" type="ORF">FA09DRAFT_362201</name>
</gene>
<evidence type="ECO:0000259" key="4">
    <source>
        <dbReference type="Pfam" id="PF10342"/>
    </source>
</evidence>
<evidence type="ECO:0000313" key="6">
    <source>
        <dbReference type="Proteomes" id="UP000245946"/>
    </source>
</evidence>
<sequence length="211" mass="21715">MKFSLGLAAIALAAQGVLANIAITNPVASSTPSGGRNLNIQWRDDSTQPRVADWGGINIFLAAGSQNTQYKLQTIATNLAVTETSETFRIDPTVGPNGPYYFIRMESVRLDSKNIPYMSFSARFPLDKMTGNFNATILAAAQGREGSASTTAASSGASSSSGTSMVRSSTTSSSLRTTSTPALNSTGTSGASMNAPALVPIALLAAAAALL</sequence>
<dbReference type="RefSeq" id="XP_025596531.1">
    <property type="nucleotide sequence ID" value="XM_025745447.1"/>
</dbReference>
<dbReference type="OrthoDB" id="2432613at2759"/>
<accession>A0A316Z5L8</accession>
<keyword evidence="6" id="KW-1185">Reference proteome</keyword>
<name>A0A316Z5L8_9BASI</name>
<dbReference type="EMBL" id="KZ819300">
    <property type="protein sequence ID" value="PWN96252.1"/>
    <property type="molecule type" value="Genomic_DNA"/>
</dbReference>
<feature type="domain" description="Yeast cell wall synthesis Kre9/Knh1-like N-terminal" evidence="4">
    <location>
        <begin position="28"/>
        <end position="124"/>
    </location>
</feature>
<feature type="compositionally biased region" description="Low complexity" evidence="2">
    <location>
        <begin position="149"/>
        <end position="180"/>
    </location>
</feature>
<dbReference type="GO" id="GO:0042546">
    <property type="term" value="P:cell wall biogenesis"/>
    <property type="evidence" value="ECO:0007669"/>
    <property type="project" value="InterPro"/>
</dbReference>